<sequence>MCSSPLFPAATTSINVDKSTSKRLSKKMTAMKATNKELKGMMKTVRIEDIDSMQDEMMDLMDVSNEIQETLGRSYIVPDDIDEEELMGDNSVCCSHSVCWKMKSLMLWKPIWTLNRIQSHYLQPDKETDHDSELNLPLHQVAMQQFRRTGSRRMNWDCLPCRTHQFVPE</sequence>
<dbReference type="STRING" id="4572.M8A6V2"/>
<gene>
    <name evidence="3" type="ORF">TRIUR3_09000</name>
</gene>
<accession>M8A6V2</accession>
<dbReference type="Pfam" id="PF03357">
    <property type="entry name" value="Snf7"/>
    <property type="match status" value="1"/>
</dbReference>
<keyword evidence="2" id="KW-0175">Coiled coil</keyword>
<proteinExistence type="inferred from homology"/>
<dbReference type="GO" id="GO:0005771">
    <property type="term" value="C:multivesicular body"/>
    <property type="evidence" value="ECO:0007669"/>
    <property type="project" value="TreeGrafter"/>
</dbReference>
<protein>
    <submittedName>
        <fullName evidence="3">Charged multivesicular body protein 5</fullName>
    </submittedName>
</protein>
<dbReference type="eggNOG" id="KOG1655">
    <property type="taxonomic scope" value="Eukaryota"/>
</dbReference>
<name>M8A6V2_TRIUA</name>
<dbReference type="InterPro" id="IPR005024">
    <property type="entry name" value="Snf7_fam"/>
</dbReference>
<reference evidence="3" key="1">
    <citation type="journal article" date="2013" name="Nature">
        <title>Draft genome of the wheat A-genome progenitor Triticum urartu.</title>
        <authorList>
            <person name="Ling H.Q."/>
            <person name="Zhao S."/>
            <person name="Liu D."/>
            <person name="Wang J."/>
            <person name="Sun H."/>
            <person name="Zhang C."/>
            <person name="Fan H."/>
            <person name="Li D."/>
            <person name="Dong L."/>
            <person name="Tao Y."/>
            <person name="Gao C."/>
            <person name="Wu H."/>
            <person name="Li Y."/>
            <person name="Cui Y."/>
            <person name="Guo X."/>
            <person name="Zheng S."/>
            <person name="Wang B."/>
            <person name="Yu K."/>
            <person name="Liang Q."/>
            <person name="Yang W."/>
            <person name="Lou X."/>
            <person name="Chen J."/>
            <person name="Feng M."/>
            <person name="Jian J."/>
            <person name="Zhang X."/>
            <person name="Luo G."/>
            <person name="Jiang Y."/>
            <person name="Liu J."/>
            <person name="Wang Z."/>
            <person name="Sha Y."/>
            <person name="Zhang B."/>
            <person name="Wu H."/>
            <person name="Tang D."/>
            <person name="Shen Q."/>
            <person name="Xue P."/>
            <person name="Zou S."/>
            <person name="Wang X."/>
            <person name="Liu X."/>
            <person name="Wang F."/>
            <person name="Yang Y."/>
            <person name="An X."/>
            <person name="Dong Z."/>
            <person name="Zhang K."/>
            <person name="Zhang X."/>
            <person name="Luo M.C."/>
            <person name="Dvorak J."/>
            <person name="Tong Y."/>
            <person name="Wang J."/>
            <person name="Yang H."/>
            <person name="Li Z."/>
            <person name="Wang D."/>
            <person name="Zhang A."/>
            <person name="Wang J."/>
        </authorList>
    </citation>
    <scope>NUCLEOTIDE SEQUENCE</scope>
</reference>
<evidence type="ECO:0000256" key="1">
    <source>
        <dbReference type="ARBA" id="ARBA00006190"/>
    </source>
</evidence>
<dbReference type="GO" id="GO:0032511">
    <property type="term" value="P:late endosome to vacuole transport via multivesicular body sorting pathway"/>
    <property type="evidence" value="ECO:0007669"/>
    <property type="project" value="TreeGrafter"/>
</dbReference>
<dbReference type="GO" id="GO:0006900">
    <property type="term" value="P:vesicle budding from membrane"/>
    <property type="evidence" value="ECO:0007669"/>
    <property type="project" value="TreeGrafter"/>
</dbReference>
<evidence type="ECO:0000313" key="3">
    <source>
        <dbReference type="EMBL" id="EMS68172.1"/>
    </source>
</evidence>
<dbReference type="PANTHER" id="PTHR22761:SF12">
    <property type="entry name" value="CHARGED MULTIVESICULAR BODY PROTEIN 5"/>
    <property type="match status" value="1"/>
</dbReference>
<dbReference type="Gene3D" id="6.10.250.1710">
    <property type="match status" value="1"/>
</dbReference>
<evidence type="ECO:0000256" key="2">
    <source>
        <dbReference type="ARBA" id="ARBA00023054"/>
    </source>
</evidence>
<dbReference type="EMBL" id="KD009858">
    <property type="protein sequence ID" value="EMS68172.1"/>
    <property type="molecule type" value="Genomic_DNA"/>
</dbReference>
<dbReference type="PANTHER" id="PTHR22761">
    <property type="entry name" value="CHARGED MULTIVESICULAR BODY PROTEIN"/>
    <property type="match status" value="1"/>
</dbReference>
<dbReference type="AlphaFoldDB" id="M8A6V2"/>
<organism evidence="3">
    <name type="scientific">Triticum urartu</name>
    <name type="common">Red wild einkorn</name>
    <name type="synonym">Crithodium urartu</name>
    <dbReference type="NCBI Taxonomy" id="4572"/>
    <lineage>
        <taxon>Eukaryota</taxon>
        <taxon>Viridiplantae</taxon>
        <taxon>Streptophyta</taxon>
        <taxon>Embryophyta</taxon>
        <taxon>Tracheophyta</taxon>
        <taxon>Spermatophyta</taxon>
        <taxon>Magnoliopsida</taxon>
        <taxon>Liliopsida</taxon>
        <taxon>Poales</taxon>
        <taxon>Poaceae</taxon>
        <taxon>BOP clade</taxon>
        <taxon>Pooideae</taxon>
        <taxon>Triticodae</taxon>
        <taxon>Triticeae</taxon>
        <taxon>Triticinae</taxon>
        <taxon>Triticum</taxon>
    </lineage>
</organism>
<comment type="similarity">
    <text evidence="1">Belongs to the SNF7 family.</text>
</comment>